<sequence>MSASLDYFKAMREAAAAVSSVMQSKGVEHAYIGGFAVNLLGGERHTEDIDMQVNLSAPELLQLRAFLLEHDTRFSYEKVNLYFSSSNGHKIPVETLPMPALGLPGALSCVTVGDEVKLPVLQPGLLILTKVKRWAFNRESTRPATVIKARRDLEDIMVLVDKLACDGQHIDF</sequence>
<keyword evidence="2" id="KW-1185">Reference proteome</keyword>
<evidence type="ECO:0008006" key="3">
    <source>
        <dbReference type="Google" id="ProtNLM"/>
    </source>
</evidence>
<reference evidence="1" key="1">
    <citation type="journal article" date="2020" name="Stud. Mycol.">
        <title>101 Dothideomycetes genomes: a test case for predicting lifestyles and emergence of pathogens.</title>
        <authorList>
            <person name="Haridas S."/>
            <person name="Albert R."/>
            <person name="Binder M."/>
            <person name="Bloem J."/>
            <person name="Labutti K."/>
            <person name="Salamov A."/>
            <person name="Andreopoulos B."/>
            <person name="Baker S."/>
            <person name="Barry K."/>
            <person name="Bills G."/>
            <person name="Bluhm B."/>
            <person name="Cannon C."/>
            <person name="Castanera R."/>
            <person name="Culley D."/>
            <person name="Daum C."/>
            <person name="Ezra D."/>
            <person name="Gonzalez J."/>
            <person name="Henrissat B."/>
            <person name="Kuo A."/>
            <person name="Liang C."/>
            <person name="Lipzen A."/>
            <person name="Lutzoni F."/>
            <person name="Magnuson J."/>
            <person name="Mondo S."/>
            <person name="Nolan M."/>
            <person name="Ohm R."/>
            <person name="Pangilinan J."/>
            <person name="Park H.-J."/>
            <person name="Ramirez L."/>
            <person name="Alfaro M."/>
            <person name="Sun H."/>
            <person name="Tritt A."/>
            <person name="Yoshinaga Y."/>
            <person name="Zwiers L.-H."/>
            <person name="Turgeon B."/>
            <person name="Goodwin S."/>
            <person name="Spatafora J."/>
            <person name="Crous P."/>
            <person name="Grigoriev I."/>
        </authorList>
    </citation>
    <scope>NUCLEOTIDE SEQUENCE</scope>
    <source>
        <strain evidence="1">CBS 262.69</strain>
    </source>
</reference>
<protein>
    <recommendedName>
        <fullName evidence="3">Nucleotidyltransferase</fullName>
    </recommendedName>
</protein>
<dbReference type="Proteomes" id="UP000799640">
    <property type="component" value="Unassembled WGS sequence"/>
</dbReference>
<evidence type="ECO:0000313" key="1">
    <source>
        <dbReference type="EMBL" id="KAF2395890.1"/>
    </source>
</evidence>
<evidence type="ECO:0000313" key="2">
    <source>
        <dbReference type="Proteomes" id="UP000799640"/>
    </source>
</evidence>
<accession>A0A6G1HIQ6</accession>
<dbReference type="AlphaFoldDB" id="A0A6G1HIQ6"/>
<dbReference type="OrthoDB" id="10066232at2759"/>
<dbReference type="SUPFAM" id="SSF81301">
    <property type="entry name" value="Nucleotidyltransferase"/>
    <property type="match status" value="1"/>
</dbReference>
<dbReference type="Gene3D" id="3.30.460.40">
    <property type="match status" value="1"/>
</dbReference>
<dbReference type="EMBL" id="ML996710">
    <property type="protein sequence ID" value="KAF2395890.1"/>
    <property type="molecule type" value="Genomic_DNA"/>
</dbReference>
<dbReference type="InterPro" id="IPR043519">
    <property type="entry name" value="NT_sf"/>
</dbReference>
<name>A0A6G1HIQ6_9PEZI</name>
<proteinExistence type="predicted"/>
<gene>
    <name evidence="1" type="ORF">EJ06DRAFT_534575</name>
</gene>
<organism evidence="1 2">
    <name type="scientific">Trichodelitschia bisporula</name>
    <dbReference type="NCBI Taxonomy" id="703511"/>
    <lineage>
        <taxon>Eukaryota</taxon>
        <taxon>Fungi</taxon>
        <taxon>Dikarya</taxon>
        <taxon>Ascomycota</taxon>
        <taxon>Pezizomycotina</taxon>
        <taxon>Dothideomycetes</taxon>
        <taxon>Dothideomycetes incertae sedis</taxon>
        <taxon>Phaeotrichales</taxon>
        <taxon>Phaeotrichaceae</taxon>
        <taxon>Trichodelitschia</taxon>
    </lineage>
</organism>